<organism evidence="9 10">
    <name type="scientific">Tortispora caseinolytica NRRL Y-17796</name>
    <dbReference type="NCBI Taxonomy" id="767744"/>
    <lineage>
        <taxon>Eukaryota</taxon>
        <taxon>Fungi</taxon>
        <taxon>Dikarya</taxon>
        <taxon>Ascomycota</taxon>
        <taxon>Saccharomycotina</taxon>
        <taxon>Trigonopsidomycetes</taxon>
        <taxon>Trigonopsidales</taxon>
        <taxon>Trigonopsidaceae</taxon>
        <taxon>Tortispora</taxon>
    </lineage>
</organism>
<evidence type="ECO:0000259" key="8">
    <source>
        <dbReference type="PROSITE" id="PS50192"/>
    </source>
</evidence>
<dbReference type="GO" id="GO:0000149">
    <property type="term" value="F:SNARE binding"/>
    <property type="evidence" value="ECO:0007669"/>
    <property type="project" value="TreeGrafter"/>
</dbReference>
<dbReference type="SMART" id="SM00397">
    <property type="entry name" value="t_SNARE"/>
    <property type="match status" value="1"/>
</dbReference>
<keyword evidence="4 7" id="KW-1133">Transmembrane helix</keyword>
<feature type="transmembrane region" description="Helical" evidence="7">
    <location>
        <begin position="248"/>
        <end position="270"/>
    </location>
</feature>
<keyword evidence="6 7" id="KW-0472">Membrane</keyword>
<dbReference type="InterPro" id="IPR006011">
    <property type="entry name" value="Syntaxin_N"/>
</dbReference>
<dbReference type="PANTHER" id="PTHR19957:SF307">
    <property type="entry name" value="PROTEIN SSO1-RELATED"/>
    <property type="match status" value="1"/>
</dbReference>
<dbReference type="OrthoDB" id="10255013at2759"/>
<dbReference type="GO" id="GO:0006886">
    <property type="term" value="P:intracellular protein transport"/>
    <property type="evidence" value="ECO:0007669"/>
    <property type="project" value="TreeGrafter"/>
</dbReference>
<dbReference type="Proteomes" id="UP000095023">
    <property type="component" value="Unassembled WGS sequence"/>
</dbReference>
<dbReference type="SUPFAM" id="SSF47661">
    <property type="entry name" value="t-snare proteins"/>
    <property type="match status" value="1"/>
</dbReference>
<protein>
    <recommendedName>
        <fullName evidence="8">t-SNARE coiled-coil homology domain-containing protein</fullName>
    </recommendedName>
</protein>
<evidence type="ECO:0000313" key="10">
    <source>
        <dbReference type="Proteomes" id="UP000095023"/>
    </source>
</evidence>
<dbReference type="Pfam" id="PF00804">
    <property type="entry name" value="Syntaxin"/>
    <property type="match status" value="1"/>
</dbReference>
<dbReference type="GO" id="GO:0032153">
    <property type="term" value="C:cell division site"/>
    <property type="evidence" value="ECO:0007669"/>
    <property type="project" value="EnsemblFungi"/>
</dbReference>
<dbReference type="GO" id="GO:0031201">
    <property type="term" value="C:SNARE complex"/>
    <property type="evidence" value="ECO:0007669"/>
    <property type="project" value="TreeGrafter"/>
</dbReference>
<keyword evidence="10" id="KW-1185">Reference proteome</keyword>
<evidence type="ECO:0000256" key="3">
    <source>
        <dbReference type="ARBA" id="ARBA00022692"/>
    </source>
</evidence>
<dbReference type="PROSITE" id="PS50192">
    <property type="entry name" value="T_SNARE"/>
    <property type="match status" value="1"/>
</dbReference>
<dbReference type="InterPro" id="IPR010989">
    <property type="entry name" value="SNARE"/>
</dbReference>
<dbReference type="GO" id="GO:0070056">
    <property type="term" value="C:prospore membrane leading edge"/>
    <property type="evidence" value="ECO:0007669"/>
    <property type="project" value="EnsemblFungi"/>
</dbReference>
<dbReference type="GO" id="GO:0006906">
    <property type="term" value="P:vesicle fusion"/>
    <property type="evidence" value="ECO:0007669"/>
    <property type="project" value="TreeGrafter"/>
</dbReference>
<evidence type="ECO:0000256" key="2">
    <source>
        <dbReference type="ARBA" id="ARBA00009063"/>
    </source>
</evidence>
<evidence type="ECO:0000256" key="7">
    <source>
        <dbReference type="SAM" id="Phobius"/>
    </source>
</evidence>
<dbReference type="CDD" id="cd00179">
    <property type="entry name" value="SynN"/>
    <property type="match status" value="1"/>
</dbReference>
<gene>
    <name evidence="9" type="ORF">CANCADRAFT_3168</name>
</gene>
<dbReference type="FunFam" id="1.20.58.70:FF:000008">
    <property type="entry name" value="Syntaxin family protein"/>
    <property type="match status" value="1"/>
</dbReference>
<dbReference type="GO" id="GO:0032120">
    <property type="term" value="P:ascospore-type prospore membrane formation"/>
    <property type="evidence" value="ECO:0007669"/>
    <property type="project" value="EnsemblFungi"/>
</dbReference>
<dbReference type="EMBL" id="KV453843">
    <property type="protein sequence ID" value="ODV88529.1"/>
    <property type="molecule type" value="Genomic_DNA"/>
</dbReference>
<dbReference type="GO" id="GO:0051286">
    <property type="term" value="C:cell tip"/>
    <property type="evidence" value="ECO:0007669"/>
    <property type="project" value="EnsemblFungi"/>
</dbReference>
<keyword evidence="3 7" id="KW-0812">Transmembrane</keyword>
<evidence type="ECO:0000313" key="9">
    <source>
        <dbReference type="EMBL" id="ODV88529.1"/>
    </source>
</evidence>
<sequence length="273" mass="31192">MAPYAQQQQVNAGGSDLEAFFQDVDRIRSDIMQFEDRVSHIEALHARTLNEIDEENQMIAEQQLEALATDVSSAGQGLKKQIQLLENSAKNDSTKRIQTQNVKRKFMDAIQRYQSVEAAYRSRYKQRAARQYRIVRPEATDEEVNAAIEDSAGQQIFSQALLQSNRRGEARTALTEVQARHRDIQRIERTMAELAQLFKDMELMVAEQDTMVAHIDDRAQTVQNDIEQGVAETDKAVQHAKAARRKRWICFGIICAILIIVAVIIIAWYFSTH</sequence>
<dbReference type="GO" id="GO:0005484">
    <property type="term" value="F:SNAP receptor activity"/>
    <property type="evidence" value="ECO:0007669"/>
    <property type="project" value="TreeGrafter"/>
</dbReference>
<feature type="domain" description="T-SNARE coiled-coil homology" evidence="8">
    <location>
        <begin position="174"/>
        <end position="236"/>
    </location>
</feature>
<dbReference type="CDD" id="cd15849">
    <property type="entry name" value="SNARE_Sso1"/>
    <property type="match status" value="1"/>
</dbReference>
<keyword evidence="5" id="KW-0175">Coiled coil</keyword>
<dbReference type="GO" id="GO:0005768">
    <property type="term" value="C:endosome"/>
    <property type="evidence" value="ECO:0007669"/>
    <property type="project" value="EnsemblFungi"/>
</dbReference>
<dbReference type="GO" id="GO:0048278">
    <property type="term" value="P:vesicle docking"/>
    <property type="evidence" value="ECO:0007669"/>
    <property type="project" value="TreeGrafter"/>
</dbReference>
<dbReference type="InterPro" id="IPR000727">
    <property type="entry name" value="T_SNARE_dom"/>
</dbReference>
<accession>A0A1E4T9W3</accession>
<dbReference type="GO" id="GO:0006887">
    <property type="term" value="P:exocytosis"/>
    <property type="evidence" value="ECO:0007669"/>
    <property type="project" value="TreeGrafter"/>
</dbReference>
<evidence type="ECO:0000256" key="1">
    <source>
        <dbReference type="ARBA" id="ARBA00004211"/>
    </source>
</evidence>
<name>A0A1E4T9W3_9ASCO</name>
<dbReference type="PANTHER" id="PTHR19957">
    <property type="entry name" value="SYNTAXIN"/>
    <property type="match status" value="1"/>
</dbReference>
<reference evidence="10" key="1">
    <citation type="submission" date="2016-02" db="EMBL/GenBank/DDBJ databases">
        <title>Comparative genomics of biotechnologically important yeasts.</title>
        <authorList>
            <consortium name="DOE Joint Genome Institute"/>
            <person name="Riley R."/>
            <person name="Haridas S."/>
            <person name="Wolfe K.H."/>
            <person name="Lopes M.R."/>
            <person name="Hittinger C.T."/>
            <person name="Goker M."/>
            <person name="Salamov A."/>
            <person name="Wisecaver J."/>
            <person name="Long T.M."/>
            <person name="Aerts A.L."/>
            <person name="Barry K."/>
            <person name="Choi C."/>
            <person name="Clum A."/>
            <person name="Coughlan A.Y."/>
            <person name="Deshpande S."/>
            <person name="Douglass A.P."/>
            <person name="Hanson S.J."/>
            <person name="Klenk H.-P."/>
            <person name="Labutti K."/>
            <person name="Lapidus A."/>
            <person name="Lindquist E."/>
            <person name="Lipzen A."/>
            <person name="Meier-Kolthoff J.P."/>
            <person name="Ohm R.A."/>
            <person name="Otillar R.P."/>
            <person name="Pangilinan J."/>
            <person name="Peng Y."/>
            <person name="Rokas A."/>
            <person name="Rosa C.A."/>
            <person name="Scheuner C."/>
            <person name="Sibirny A.A."/>
            <person name="Slot J.C."/>
            <person name="Stielow J.B."/>
            <person name="Sun H."/>
            <person name="Kurtzman C.P."/>
            <person name="Blackwell M."/>
            <person name="Jeffries T.W."/>
            <person name="Grigoriev I.V."/>
        </authorList>
    </citation>
    <scope>NUCLEOTIDE SEQUENCE [LARGE SCALE GENOMIC DNA]</scope>
    <source>
        <strain evidence="10">NRRL Y-17796</strain>
    </source>
</reference>
<dbReference type="AlphaFoldDB" id="A0A1E4T9W3"/>
<evidence type="ECO:0000256" key="5">
    <source>
        <dbReference type="ARBA" id="ARBA00023054"/>
    </source>
</evidence>
<evidence type="ECO:0000256" key="6">
    <source>
        <dbReference type="ARBA" id="ARBA00023136"/>
    </source>
</evidence>
<dbReference type="InterPro" id="IPR045242">
    <property type="entry name" value="Syntaxin"/>
</dbReference>
<dbReference type="Gene3D" id="1.20.58.70">
    <property type="match status" value="1"/>
</dbReference>
<dbReference type="GO" id="GO:0044853">
    <property type="term" value="C:plasma membrane raft"/>
    <property type="evidence" value="ECO:0007669"/>
    <property type="project" value="EnsemblFungi"/>
</dbReference>
<dbReference type="SMART" id="SM00503">
    <property type="entry name" value="SynN"/>
    <property type="match status" value="1"/>
</dbReference>
<comment type="similarity">
    <text evidence="2">Belongs to the syntaxin family.</text>
</comment>
<dbReference type="Pfam" id="PF05739">
    <property type="entry name" value="SNARE"/>
    <property type="match status" value="1"/>
</dbReference>
<evidence type="ECO:0000256" key="4">
    <source>
        <dbReference type="ARBA" id="ARBA00022989"/>
    </source>
</evidence>
<dbReference type="GO" id="GO:0070057">
    <property type="term" value="C:prospore membrane spindle pole body attachment site"/>
    <property type="evidence" value="ECO:0007669"/>
    <property type="project" value="EnsemblFungi"/>
</dbReference>
<comment type="subcellular location">
    <subcellularLocation>
        <location evidence="1">Membrane</location>
        <topology evidence="1">Single-pass type IV membrane protein</topology>
    </subcellularLocation>
</comment>
<proteinExistence type="inferred from homology"/>